<evidence type="ECO:0000313" key="1">
    <source>
        <dbReference type="EMBL" id="SBT19254.1"/>
    </source>
</evidence>
<evidence type="ECO:0000313" key="3">
    <source>
        <dbReference type="Proteomes" id="UP000092840"/>
    </source>
</evidence>
<evidence type="ECO:0008006" key="5">
    <source>
        <dbReference type="Google" id="ProtNLM"/>
    </source>
</evidence>
<dbReference type="Proteomes" id="UP000092871">
    <property type="component" value="Unassembled WGS sequence"/>
</dbReference>
<sequence>MRHPFIKLFVIGFAIAVLLAFNYRHFATENDAFAAECDAKTGLCESISGIALSFSEPIKVNVPLQLTLTLPEGAKQPVSKLKATLTGQDMYMGITEATLLQQGNRYVGEIRIPVCTTETMDWRLAISVADGSDVEPLIYHFSMTQP</sequence>
<dbReference type="EMBL" id="FLRB01000010">
    <property type="protein sequence ID" value="SBT20943.1"/>
    <property type="molecule type" value="Genomic_DNA"/>
</dbReference>
<dbReference type="Proteomes" id="UP000092840">
    <property type="component" value="Unassembled WGS sequence"/>
</dbReference>
<dbReference type="AlphaFoldDB" id="A0A1C3JVI4"/>
<protein>
    <recommendedName>
        <fullName evidence="5">YtkA-like domain-containing protein</fullName>
    </recommendedName>
</protein>
<dbReference type="OrthoDB" id="5917490at2"/>
<evidence type="ECO:0000313" key="2">
    <source>
        <dbReference type="EMBL" id="SBT20943.1"/>
    </source>
</evidence>
<dbReference type="RefSeq" id="WP_067038494.1">
    <property type="nucleotide sequence ID" value="NZ_FLRA01000031.1"/>
</dbReference>
<proteinExistence type="predicted"/>
<reference evidence="2 3" key="2">
    <citation type="submission" date="2016-06" db="EMBL/GenBank/DDBJ databases">
        <authorList>
            <person name="Rodrigo-Torres L."/>
            <person name="Arahal D.R."/>
        </authorList>
    </citation>
    <scope>NUCLEOTIDE SEQUENCE [LARGE SCALE GENOMIC DNA]</scope>
    <source>
        <strain evidence="2 3">CECT 5116</strain>
    </source>
</reference>
<name>A0A1C3JVI4_9GAMM</name>
<dbReference type="EMBL" id="FLRA01000031">
    <property type="protein sequence ID" value="SBT19254.1"/>
    <property type="molecule type" value="Genomic_DNA"/>
</dbReference>
<reference evidence="1 4" key="1">
    <citation type="submission" date="2016-06" db="EMBL/GenBank/DDBJ databases">
        <authorList>
            <person name="Kjaerup R.B."/>
            <person name="Dalgaard T.S."/>
            <person name="Juul-Madsen H.R."/>
        </authorList>
    </citation>
    <scope>NUCLEOTIDE SEQUENCE [LARGE SCALE GENOMIC DNA]</scope>
    <source>
        <strain evidence="1 4">CECT 5115</strain>
    </source>
</reference>
<evidence type="ECO:0000313" key="4">
    <source>
        <dbReference type="Proteomes" id="UP000092871"/>
    </source>
</evidence>
<organism evidence="1 4">
    <name type="scientific">Marinomonas gallaica</name>
    <dbReference type="NCBI Taxonomy" id="1806667"/>
    <lineage>
        <taxon>Bacteria</taxon>
        <taxon>Pseudomonadati</taxon>
        <taxon>Pseudomonadota</taxon>
        <taxon>Gammaproteobacteria</taxon>
        <taxon>Oceanospirillales</taxon>
        <taxon>Oceanospirillaceae</taxon>
        <taxon>Marinomonas</taxon>
    </lineage>
</organism>
<keyword evidence="3" id="KW-1185">Reference proteome</keyword>
<accession>A0A1C3JVI4</accession>
<gene>
    <name evidence="1" type="ORF">MGA5115_03416</name>
    <name evidence="2" type="ORF">MGA5116_01530</name>
</gene>